<protein>
    <recommendedName>
        <fullName evidence="2">KRAB domain-containing protein</fullName>
    </recommendedName>
</protein>
<organism evidence="3 4">
    <name type="scientific">Staurois parvus</name>
    <dbReference type="NCBI Taxonomy" id="386267"/>
    <lineage>
        <taxon>Eukaryota</taxon>
        <taxon>Metazoa</taxon>
        <taxon>Chordata</taxon>
        <taxon>Craniata</taxon>
        <taxon>Vertebrata</taxon>
        <taxon>Euteleostomi</taxon>
        <taxon>Amphibia</taxon>
        <taxon>Batrachia</taxon>
        <taxon>Anura</taxon>
        <taxon>Neobatrachia</taxon>
        <taxon>Ranoidea</taxon>
        <taxon>Ranidae</taxon>
        <taxon>Staurois</taxon>
    </lineage>
</organism>
<feature type="domain" description="KRAB" evidence="2">
    <location>
        <begin position="37"/>
        <end position="63"/>
    </location>
</feature>
<feature type="non-terminal residue" evidence="3">
    <location>
        <position position="1"/>
    </location>
</feature>
<comment type="caution">
    <text evidence="3">The sequence shown here is derived from an EMBL/GenBank/DDBJ whole genome shotgun (WGS) entry which is preliminary data.</text>
</comment>
<evidence type="ECO:0000313" key="4">
    <source>
        <dbReference type="Proteomes" id="UP001162483"/>
    </source>
</evidence>
<dbReference type="InterPro" id="IPR001909">
    <property type="entry name" value="KRAB"/>
</dbReference>
<accession>A0ABN9H0N1</accession>
<name>A0ABN9H0N1_9NEOB</name>
<feature type="non-terminal residue" evidence="3">
    <location>
        <position position="270"/>
    </location>
</feature>
<evidence type="ECO:0000313" key="3">
    <source>
        <dbReference type="EMBL" id="CAI9614318.1"/>
    </source>
</evidence>
<sequence>PPPPSLIEERKKKKILEVTREITELLTGEVPIRCQGVTVYFSMEEWEYLEGHKDLYKDVMMDNQPPLTSPDGSSHGNPPERCPRPLYSRDSTQEGHTIPHHHQSGNLRDPKVEVKEEIKEEEDEDGGMEESEIPEEHKDLYQDTMVESSSYRNPPERCPRPLYSPDSITGGSHKPIPHHYKDEDLIDIEFEVKAEEEEAYVRDDQQSMEEDGITGTFIEEDTPTEISTVHGREMRKTSEDCLTLSPDWKVEDEDITQYSPGENPAPSNVH</sequence>
<keyword evidence="4" id="KW-1185">Reference proteome</keyword>
<feature type="compositionally biased region" description="Polar residues" evidence="1">
    <location>
        <begin position="256"/>
        <end position="270"/>
    </location>
</feature>
<feature type="compositionally biased region" description="Basic and acidic residues" evidence="1">
    <location>
        <begin position="108"/>
        <end position="118"/>
    </location>
</feature>
<proteinExistence type="predicted"/>
<gene>
    <name evidence="3" type="ORF">SPARVUS_LOCUS15034121</name>
</gene>
<dbReference type="Pfam" id="PF01352">
    <property type="entry name" value="KRAB"/>
    <property type="match status" value="1"/>
</dbReference>
<dbReference type="SUPFAM" id="SSF109640">
    <property type="entry name" value="KRAB domain (Kruppel-associated box)"/>
    <property type="match status" value="1"/>
</dbReference>
<dbReference type="CDD" id="cd07765">
    <property type="entry name" value="KRAB_A-box"/>
    <property type="match status" value="1"/>
</dbReference>
<dbReference type="EMBL" id="CATNWA010019650">
    <property type="protein sequence ID" value="CAI9614318.1"/>
    <property type="molecule type" value="Genomic_DNA"/>
</dbReference>
<dbReference type="Proteomes" id="UP001162483">
    <property type="component" value="Unassembled WGS sequence"/>
</dbReference>
<dbReference type="InterPro" id="IPR036051">
    <property type="entry name" value="KRAB_dom_sf"/>
</dbReference>
<feature type="compositionally biased region" description="Acidic residues" evidence="1">
    <location>
        <begin position="119"/>
        <end position="133"/>
    </location>
</feature>
<evidence type="ECO:0000259" key="2">
    <source>
        <dbReference type="Pfam" id="PF01352"/>
    </source>
</evidence>
<dbReference type="Gene3D" id="6.10.140.140">
    <property type="match status" value="1"/>
</dbReference>
<reference evidence="3" key="1">
    <citation type="submission" date="2023-05" db="EMBL/GenBank/DDBJ databases">
        <authorList>
            <person name="Stuckert A."/>
        </authorList>
    </citation>
    <scope>NUCLEOTIDE SEQUENCE</scope>
</reference>
<feature type="region of interest" description="Disordered" evidence="1">
    <location>
        <begin position="60"/>
        <end position="179"/>
    </location>
</feature>
<evidence type="ECO:0000256" key="1">
    <source>
        <dbReference type="SAM" id="MobiDB-lite"/>
    </source>
</evidence>
<feature type="region of interest" description="Disordered" evidence="1">
    <location>
        <begin position="251"/>
        <end position="270"/>
    </location>
</feature>